<reference evidence="1" key="1">
    <citation type="journal article" date="2014" name="Front. Microbiol.">
        <title>High frequency of phylogenetically diverse reductive dehalogenase-homologous genes in deep subseafloor sedimentary metagenomes.</title>
        <authorList>
            <person name="Kawai M."/>
            <person name="Futagami T."/>
            <person name="Toyoda A."/>
            <person name="Takaki Y."/>
            <person name="Nishi S."/>
            <person name="Hori S."/>
            <person name="Arai W."/>
            <person name="Tsubouchi T."/>
            <person name="Morono Y."/>
            <person name="Uchiyama I."/>
            <person name="Ito T."/>
            <person name="Fujiyama A."/>
            <person name="Inagaki F."/>
            <person name="Takami H."/>
        </authorList>
    </citation>
    <scope>NUCLEOTIDE SEQUENCE</scope>
    <source>
        <strain evidence="1">Expedition CK06-06</strain>
    </source>
</reference>
<organism evidence="1">
    <name type="scientific">marine sediment metagenome</name>
    <dbReference type="NCBI Taxonomy" id="412755"/>
    <lineage>
        <taxon>unclassified sequences</taxon>
        <taxon>metagenomes</taxon>
        <taxon>ecological metagenomes</taxon>
    </lineage>
</organism>
<name>X0XZ15_9ZZZZ</name>
<sequence length="35" mass="3926">MLIDREPAPMPDSKPTIVVSEPLTGRATQYLREGR</sequence>
<gene>
    <name evidence="1" type="ORF">S01H1_83855</name>
</gene>
<dbReference type="AlphaFoldDB" id="X0XZ15"/>
<protein>
    <submittedName>
        <fullName evidence="1">Uncharacterized protein</fullName>
    </submittedName>
</protein>
<accession>X0XZ15</accession>
<feature type="non-terminal residue" evidence="1">
    <location>
        <position position="35"/>
    </location>
</feature>
<evidence type="ECO:0000313" key="1">
    <source>
        <dbReference type="EMBL" id="GAG48605.1"/>
    </source>
</evidence>
<proteinExistence type="predicted"/>
<dbReference type="EMBL" id="BARS01057103">
    <property type="protein sequence ID" value="GAG48605.1"/>
    <property type="molecule type" value="Genomic_DNA"/>
</dbReference>
<comment type="caution">
    <text evidence="1">The sequence shown here is derived from an EMBL/GenBank/DDBJ whole genome shotgun (WGS) entry which is preliminary data.</text>
</comment>